<evidence type="ECO:0000313" key="2">
    <source>
        <dbReference type="Proteomes" id="UP000000238"/>
    </source>
</evidence>
<dbReference type="EMBL" id="CP000155">
    <property type="protein sequence ID" value="ABC31402.1"/>
    <property type="molecule type" value="Genomic_DNA"/>
</dbReference>
<keyword evidence="2" id="KW-1185">Reference proteome</keyword>
<name>Q2SD72_HAHCH</name>
<proteinExistence type="predicted"/>
<protein>
    <submittedName>
        <fullName evidence="1">Uncharacterized protein</fullName>
    </submittedName>
</protein>
<accession>Q2SD72</accession>
<gene>
    <name evidence="1" type="ordered locus">HCH_04704</name>
</gene>
<dbReference type="HOGENOM" id="CLU_3403835_0_0_6"/>
<dbReference type="KEGG" id="hch:HCH_04704"/>
<dbReference type="Proteomes" id="UP000000238">
    <property type="component" value="Chromosome"/>
</dbReference>
<sequence>MLAESGGRFKQYFRARKYAHAFNGRNLFLM</sequence>
<dbReference type="AlphaFoldDB" id="Q2SD72"/>
<reference evidence="1 2" key="1">
    <citation type="journal article" date="2005" name="Nucleic Acids Res.">
        <title>Genomic blueprint of Hahella chejuensis, a marine microbe producing an algicidal agent.</title>
        <authorList>
            <person name="Jeong H."/>
            <person name="Yim J.H."/>
            <person name="Lee C."/>
            <person name="Choi S.-H."/>
            <person name="Park Y.K."/>
            <person name="Yoon S.H."/>
            <person name="Hur C.-G."/>
            <person name="Kang H.-Y."/>
            <person name="Kim D."/>
            <person name="Lee H.H."/>
            <person name="Park K.H."/>
            <person name="Park S.-H."/>
            <person name="Park H.-S."/>
            <person name="Lee H.K."/>
            <person name="Oh T.K."/>
            <person name="Kim J.F."/>
        </authorList>
    </citation>
    <scope>NUCLEOTIDE SEQUENCE [LARGE SCALE GENOMIC DNA]</scope>
    <source>
        <strain evidence="1 2">KCTC 2396</strain>
    </source>
</reference>
<organism evidence="1 2">
    <name type="scientific">Hahella chejuensis (strain KCTC 2396)</name>
    <dbReference type="NCBI Taxonomy" id="349521"/>
    <lineage>
        <taxon>Bacteria</taxon>
        <taxon>Pseudomonadati</taxon>
        <taxon>Pseudomonadota</taxon>
        <taxon>Gammaproteobacteria</taxon>
        <taxon>Oceanospirillales</taxon>
        <taxon>Hahellaceae</taxon>
        <taxon>Hahella</taxon>
    </lineage>
</organism>
<evidence type="ECO:0000313" key="1">
    <source>
        <dbReference type="EMBL" id="ABC31402.1"/>
    </source>
</evidence>